<evidence type="ECO:0000256" key="2">
    <source>
        <dbReference type="ARBA" id="ARBA00022963"/>
    </source>
</evidence>
<proteinExistence type="predicted"/>
<dbReference type="GO" id="GO:0019369">
    <property type="term" value="P:arachidonate metabolic process"/>
    <property type="evidence" value="ECO:0007669"/>
    <property type="project" value="TreeGrafter"/>
</dbReference>
<dbReference type="InterPro" id="IPR002641">
    <property type="entry name" value="PNPLA_dom"/>
</dbReference>
<accession>A0A6A5U6T5</accession>
<reference evidence="7" key="1">
    <citation type="journal article" date="2020" name="Stud. Mycol.">
        <title>101 Dothideomycetes genomes: a test case for predicting lifestyles and emergence of pathogens.</title>
        <authorList>
            <person name="Haridas S."/>
            <person name="Albert R."/>
            <person name="Binder M."/>
            <person name="Bloem J."/>
            <person name="Labutti K."/>
            <person name="Salamov A."/>
            <person name="Andreopoulos B."/>
            <person name="Baker S."/>
            <person name="Barry K."/>
            <person name="Bills G."/>
            <person name="Bluhm B."/>
            <person name="Cannon C."/>
            <person name="Castanera R."/>
            <person name="Culley D."/>
            <person name="Daum C."/>
            <person name="Ezra D."/>
            <person name="Gonzalez J."/>
            <person name="Henrissat B."/>
            <person name="Kuo A."/>
            <person name="Liang C."/>
            <person name="Lipzen A."/>
            <person name="Lutzoni F."/>
            <person name="Magnuson J."/>
            <person name="Mondo S."/>
            <person name="Nolan M."/>
            <person name="Ohm R."/>
            <person name="Pangilinan J."/>
            <person name="Park H.-J."/>
            <person name="Ramirez L."/>
            <person name="Alfaro M."/>
            <person name="Sun H."/>
            <person name="Tritt A."/>
            <person name="Yoshinaga Y."/>
            <person name="Zwiers L.-H."/>
            <person name="Turgeon B."/>
            <person name="Goodwin S."/>
            <person name="Spatafora J."/>
            <person name="Crous P."/>
            <person name="Grigoriev I."/>
        </authorList>
    </citation>
    <scope>NUCLEOTIDE SEQUENCE</scope>
    <source>
        <strain evidence="7">CBS 675.92</strain>
    </source>
</reference>
<feature type="short sequence motif" description="GXSXG" evidence="4">
    <location>
        <begin position="128"/>
        <end position="132"/>
    </location>
</feature>
<dbReference type="GO" id="GO:0047499">
    <property type="term" value="F:calcium-independent phospholipase A2 activity"/>
    <property type="evidence" value="ECO:0007669"/>
    <property type="project" value="TreeGrafter"/>
</dbReference>
<dbReference type="EMBL" id="ML976983">
    <property type="protein sequence ID" value="KAF1960040.1"/>
    <property type="molecule type" value="Genomic_DNA"/>
</dbReference>
<feature type="compositionally biased region" description="Polar residues" evidence="5">
    <location>
        <begin position="45"/>
        <end position="54"/>
    </location>
</feature>
<gene>
    <name evidence="7" type="ORF">CC80DRAFT_404369</name>
</gene>
<keyword evidence="8" id="KW-1185">Reference proteome</keyword>
<evidence type="ECO:0000256" key="5">
    <source>
        <dbReference type="SAM" id="MobiDB-lite"/>
    </source>
</evidence>
<feature type="short sequence motif" description="GXGXXG" evidence="4">
    <location>
        <begin position="90"/>
        <end position="95"/>
    </location>
</feature>
<keyword evidence="2 4" id="KW-0442">Lipid degradation</keyword>
<dbReference type="SUPFAM" id="SSF52151">
    <property type="entry name" value="FabD/lysophospholipase-like"/>
    <property type="match status" value="1"/>
</dbReference>
<protein>
    <submittedName>
        <fullName evidence="7">FabD/lysophospholipase-like protein</fullName>
    </submittedName>
</protein>
<feature type="active site" description="Proton acceptor" evidence="4">
    <location>
        <position position="278"/>
    </location>
</feature>
<dbReference type="GO" id="GO:0016042">
    <property type="term" value="P:lipid catabolic process"/>
    <property type="evidence" value="ECO:0007669"/>
    <property type="project" value="UniProtKB-UniRule"/>
</dbReference>
<evidence type="ECO:0000256" key="4">
    <source>
        <dbReference type="PROSITE-ProRule" id="PRU01161"/>
    </source>
</evidence>
<feature type="domain" description="PNPLA" evidence="6">
    <location>
        <begin position="86"/>
        <end position="291"/>
    </location>
</feature>
<sequence length="419" mass="45883">MFSPPPSSLYQPPSQNSQIIDVQQGLHALSVTPAPSTTPALSSSFREITSSASTPAPPQKAHKNEPGPSVLRVQTEGHASALRKVLCLDGGGVRGLASLMIVKHLMDRLESLRGGRLEPWQEFDMIAGTSTGGLIAIMLGRLKMTVNESIEAYKTLSRRIFTPVRSRGNIGGRALTTLRAEGKFESEPLEQVVKEMCRDHRLSEAELFKDDSDDAPKVFVCAAQGVNADAVVIRTYRSGDGEWDDLYDICKIWEAARATSASSTFFPPIQIGYQKYVDGALRYNNPIEKADQESRALWPNEERLIISVGTGSAPGPNVLASNIADLGKTLAKIVTDTEDENARFRKRNKDMVENNLLFRFNVLHGLADVKLNEWEAIGEIMAHTGTYMKSPDTATIFNKCANTMKESGQRLGYIAGEGQ</sequence>
<feature type="region of interest" description="Disordered" evidence="5">
    <location>
        <begin position="30"/>
        <end position="70"/>
    </location>
</feature>
<dbReference type="GO" id="GO:0046486">
    <property type="term" value="P:glycerolipid metabolic process"/>
    <property type="evidence" value="ECO:0007669"/>
    <property type="project" value="UniProtKB-ARBA"/>
</dbReference>
<dbReference type="InterPro" id="IPR016035">
    <property type="entry name" value="Acyl_Trfase/lysoPLipase"/>
</dbReference>
<dbReference type="Gene3D" id="3.40.1090.10">
    <property type="entry name" value="Cytosolic phospholipase A2 catalytic domain"/>
    <property type="match status" value="1"/>
</dbReference>
<evidence type="ECO:0000313" key="7">
    <source>
        <dbReference type="EMBL" id="KAF1960040.1"/>
    </source>
</evidence>
<dbReference type="GO" id="GO:0016020">
    <property type="term" value="C:membrane"/>
    <property type="evidence" value="ECO:0007669"/>
    <property type="project" value="TreeGrafter"/>
</dbReference>
<organism evidence="7 8">
    <name type="scientific">Byssothecium circinans</name>
    <dbReference type="NCBI Taxonomy" id="147558"/>
    <lineage>
        <taxon>Eukaryota</taxon>
        <taxon>Fungi</taxon>
        <taxon>Dikarya</taxon>
        <taxon>Ascomycota</taxon>
        <taxon>Pezizomycotina</taxon>
        <taxon>Dothideomycetes</taxon>
        <taxon>Pleosporomycetidae</taxon>
        <taxon>Pleosporales</taxon>
        <taxon>Massarineae</taxon>
        <taxon>Massarinaceae</taxon>
        <taxon>Byssothecium</taxon>
    </lineage>
</organism>
<evidence type="ECO:0000259" key="6">
    <source>
        <dbReference type="PROSITE" id="PS51635"/>
    </source>
</evidence>
<dbReference type="CDD" id="cd07216">
    <property type="entry name" value="Pat17_PNPLA8_PNPLA9_like3"/>
    <property type="match status" value="1"/>
</dbReference>
<evidence type="ECO:0000256" key="1">
    <source>
        <dbReference type="ARBA" id="ARBA00022801"/>
    </source>
</evidence>
<feature type="compositionally biased region" description="Low complexity" evidence="5">
    <location>
        <begin position="30"/>
        <end position="44"/>
    </location>
</feature>
<dbReference type="PROSITE" id="PS51635">
    <property type="entry name" value="PNPLA"/>
    <property type="match status" value="1"/>
</dbReference>
<evidence type="ECO:0000256" key="3">
    <source>
        <dbReference type="ARBA" id="ARBA00023098"/>
    </source>
</evidence>
<feature type="active site" description="Nucleophile" evidence="4">
    <location>
        <position position="130"/>
    </location>
</feature>
<name>A0A6A5U6T5_9PLEO</name>
<evidence type="ECO:0000313" key="8">
    <source>
        <dbReference type="Proteomes" id="UP000800035"/>
    </source>
</evidence>
<feature type="short sequence motif" description="DGA/G" evidence="4">
    <location>
        <begin position="278"/>
        <end position="280"/>
    </location>
</feature>
<dbReference type="PANTHER" id="PTHR24185">
    <property type="entry name" value="CALCIUM-INDEPENDENT PHOSPHOLIPASE A2-GAMMA"/>
    <property type="match status" value="1"/>
</dbReference>
<keyword evidence="1 4" id="KW-0378">Hydrolase</keyword>
<dbReference type="OrthoDB" id="1658288at2759"/>
<dbReference type="Pfam" id="PF01734">
    <property type="entry name" value="Patatin"/>
    <property type="match status" value="1"/>
</dbReference>
<dbReference type="Proteomes" id="UP000800035">
    <property type="component" value="Unassembled WGS sequence"/>
</dbReference>
<dbReference type="PANTHER" id="PTHR24185:SF1">
    <property type="entry name" value="CALCIUM-INDEPENDENT PHOSPHOLIPASE A2-GAMMA"/>
    <property type="match status" value="1"/>
</dbReference>
<dbReference type="AlphaFoldDB" id="A0A6A5U6T5"/>
<keyword evidence="3 4" id="KW-0443">Lipid metabolism</keyword>